<reference evidence="2" key="1">
    <citation type="submission" date="2014-09" db="EMBL/GenBank/DDBJ databases">
        <authorList>
            <person name="Magalhaes I.L.F."/>
            <person name="Oliveira U."/>
            <person name="Santos F.R."/>
            <person name="Vidigal T.H.D.A."/>
            <person name="Brescovit A.D."/>
            <person name="Santos A.J."/>
        </authorList>
    </citation>
    <scope>NUCLEOTIDE SEQUENCE</scope>
    <source>
        <tissue evidence="2">Shoot tissue taken approximately 20 cm above the soil surface</tissue>
    </source>
</reference>
<evidence type="ECO:0000256" key="1">
    <source>
        <dbReference type="SAM" id="MobiDB-lite"/>
    </source>
</evidence>
<accession>A0A0A9F3Q2</accession>
<sequence length="86" mass="9655">MWCRWTSWRTTQGIGRRCVSPGDPSGGWTRTTGCRRHSRCASPTSPAERWWPTRSSRPIGRPTPTTAPSSSTSFAAAHNNMWYCIV</sequence>
<dbReference type="AlphaFoldDB" id="A0A0A9F3Q2"/>
<feature type="region of interest" description="Disordered" evidence="1">
    <location>
        <begin position="39"/>
        <end position="72"/>
    </location>
</feature>
<protein>
    <submittedName>
        <fullName evidence="2">Uncharacterized protein</fullName>
    </submittedName>
</protein>
<organism evidence="2">
    <name type="scientific">Arundo donax</name>
    <name type="common">Giant reed</name>
    <name type="synonym">Donax arundinaceus</name>
    <dbReference type="NCBI Taxonomy" id="35708"/>
    <lineage>
        <taxon>Eukaryota</taxon>
        <taxon>Viridiplantae</taxon>
        <taxon>Streptophyta</taxon>
        <taxon>Embryophyta</taxon>
        <taxon>Tracheophyta</taxon>
        <taxon>Spermatophyta</taxon>
        <taxon>Magnoliopsida</taxon>
        <taxon>Liliopsida</taxon>
        <taxon>Poales</taxon>
        <taxon>Poaceae</taxon>
        <taxon>PACMAD clade</taxon>
        <taxon>Arundinoideae</taxon>
        <taxon>Arundineae</taxon>
        <taxon>Arundo</taxon>
    </lineage>
</organism>
<name>A0A0A9F3Q2_ARUDO</name>
<evidence type="ECO:0000313" key="2">
    <source>
        <dbReference type="EMBL" id="JAE04771.1"/>
    </source>
</evidence>
<proteinExistence type="predicted"/>
<reference evidence="2" key="2">
    <citation type="journal article" date="2015" name="Data Brief">
        <title>Shoot transcriptome of the giant reed, Arundo donax.</title>
        <authorList>
            <person name="Barrero R.A."/>
            <person name="Guerrero F.D."/>
            <person name="Moolhuijzen P."/>
            <person name="Goolsby J.A."/>
            <person name="Tidwell J."/>
            <person name="Bellgard S.E."/>
            <person name="Bellgard M.I."/>
        </authorList>
    </citation>
    <scope>NUCLEOTIDE SEQUENCE</scope>
    <source>
        <tissue evidence="2">Shoot tissue taken approximately 20 cm above the soil surface</tissue>
    </source>
</reference>
<dbReference type="EMBL" id="GBRH01193125">
    <property type="protein sequence ID" value="JAE04771.1"/>
    <property type="molecule type" value="Transcribed_RNA"/>
</dbReference>
<feature type="compositionally biased region" description="Low complexity" evidence="1">
    <location>
        <begin position="62"/>
        <end position="72"/>
    </location>
</feature>